<name>A0AAV4Q2Q1_CAEEX</name>
<sequence>MRERPEDTFFTGTTGWVRRIQKYRDIQMVVNVLPLANLSLEASEEPRPQEDLAAMPSERPFHTCQLFFNNTSI</sequence>
<keyword evidence="2" id="KW-1185">Reference proteome</keyword>
<evidence type="ECO:0000313" key="2">
    <source>
        <dbReference type="Proteomes" id="UP001054945"/>
    </source>
</evidence>
<reference evidence="1 2" key="1">
    <citation type="submission" date="2021-06" db="EMBL/GenBank/DDBJ databases">
        <title>Caerostris extrusa draft genome.</title>
        <authorList>
            <person name="Kono N."/>
            <person name="Arakawa K."/>
        </authorList>
    </citation>
    <scope>NUCLEOTIDE SEQUENCE [LARGE SCALE GENOMIC DNA]</scope>
</reference>
<dbReference type="AlphaFoldDB" id="A0AAV4Q2Q1"/>
<organism evidence="1 2">
    <name type="scientific">Caerostris extrusa</name>
    <name type="common">Bark spider</name>
    <name type="synonym">Caerostris bankana</name>
    <dbReference type="NCBI Taxonomy" id="172846"/>
    <lineage>
        <taxon>Eukaryota</taxon>
        <taxon>Metazoa</taxon>
        <taxon>Ecdysozoa</taxon>
        <taxon>Arthropoda</taxon>
        <taxon>Chelicerata</taxon>
        <taxon>Arachnida</taxon>
        <taxon>Araneae</taxon>
        <taxon>Araneomorphae</taxon>
        <taxon>Entelegynae</taxon>
        <taxon>Araneoidea</taxon>
        <taxon>Araneidae</taxon>
        <taxon>Caerostris</taxon>
    </lineage>
</organism>
<protein>
    <submittedName>
        <fullName evidence="1">Uncharacterized protein</fullName>
    </submittedName>
</protein>
<proteinExistence type="predicted"/>
<evidence type="ECO:0000313" key="1">
    <source>
        <dbReference type="EMBL" id="GIY02811.1"/>
    </source>
</evidence>
<comment type="caution">
    <text evidence="1">The sequence shown here is derived from an EMBL/GenBank/DDBJ whole genome shotgun (WGS) entry which is preliminary data.</text>
</comment>
<gene>
    <name evidence="1" type="ORF">CEXT_661371</name>
</gene>
<dbReference type="EMBL" id="BPLR01005504">
    <property type="protein sequence ID" value="GIY02811.1"/>
    <property type="molecule type" value="Genomic_DNA"/>
</dbReference>
<accession>A0AAV4Q2Q1</accession>
<dbReference type="Proteomes" id="UP001054945">
    <property type="component" value="Unassembled WGS sequence"/>
</dbReference>